<proteinExistence type="predicted"/>
<dbReference type="GO" id="GO:0009244">
    <property type="term" value="P:lipopolysaccharide core region biosynthetic process"/>
    <property type="evidence" value="ECO:0007669"/>
    <property type="project" value="TreeGrafter"/>
</dbReference>
<sequence>MWLFGSPKDKQIGDDIARLAGDAAVNLCGATGLDEAIDLMGLAKLAVCNDSGLMHVAAALDKPLVALYGSSSPDFTPPLSQRQRSCR</sequence>
<organism evidence="3 4">
    <name type="scientific">Chromobacterium violaceum</name>
    <dbReference type="NCBI Taxonomy" id="536"/>
    <lineage>
        <taxon>Bacteria</taxon>
        <taxon>Pseudomonadati</taxon>
        <taxon>Pseudomonadota</taxon>
        <taxon>Betaproteobacteria</taxon>
        <taxon>Neisseriales</taxon>
        <taxon>Chromobacteriaceae</taxon>
        <taxon>Chromobacterium</taxon>
    </lineage>
</organism>
<dbReference type="EC" id="2.-.-.-" evidence="3"/>
<dbReference type="PANTHER" id="PTHR30160">
    <property type="entry name" value="TETRAACYLDISACCHARIDE 4'-KINASE-RELATED"/>
    <property type="match status" value="1"/>
</dbReference>
<dbReference type="GO" id="GO:0005829">
    <property type="term" value="C:cytosol"/>
    <property type="evidence" value="ECO:0007669"/>
    <property type="project" value="TreeGrafter"/>
</dbReference>
<dbReference type="Gene3D" id="3.40.50.2000">
    <property type="entry name" value="Glycogen Phosphorylase B"/>
    <property type="match status" value="1"/>
</dbReference>
<name>A0A3S4LJX2_CHRVL</name>
<keyword evidence="2 3" id="KW-0808">Transferase</keyword>
<evidence type="ECO:0000256" key="1">
    <source>
        <dbReference type="ARBA" id="ARBA00022676"/>
    </source>
</evidence>
<dbReference type="PANTHER" id="PTHR30160:SF7">
    <property type="entry name" value="ADP-HEPTOSE--LPS HEPTOSYLTRANSFERASE 2"/>
    <property type="match status" value="1"/>
</dbReference>
<dbReference type="Pfam" id="PF01075">
    <property type="entry name" value="Glyco_transf_9"/>
    <property type="match status" value="1"/>
</dbReference>
<accession>A0A3S4LJX2</accession>
<evidence type="ECO:0000313" key="3">
    <source>
        <dbReference type="EMBL" id="VEB42548.1"/>
    </source>
</evidence>
<dbReference type="CDD" id="cd03789">
    <property type="entry name" value="GT9_LPS_heptosyltransferase"/>
    <property type="match status" value="1"/>
</dbReference>
<dbReference type="Proteomes" id="UP000275777">
    <property type="component" value="Chromosome"/>
</dbReference>
<dbReference type="GO" id="GO:0008713">
    <property type="term" value="F:ADP-heptose-lipopolysaccharide heptosyltransferase activity"/>
    <property type="evidence" value="ECO:0007669"/>
    <property type="project" value="TreeGrafter"/>
</dbReference>
<keyword evidence="1" id="KW-0328">Glycosyltransferase</keyword>
<dbReference type="SUPFAM" id="SSF53756">
    <property type="entry name" value="UDP-Glycosyltransferase/glycogen phosphorylase"/>
    <property type="match status" value="1"/>
</dbReference>
<protein>
    <submittedName>
        <fullName evidence="3">ADP-heptose--LPS heptosyltransferase 2</fullName>
        <ecNumber evidence="3">2.-.-.-</ecNumber>
    </submittedName>
</protein>
<dbReference type="InterPro" id="IPR002201">
    <property type="entry name" value="Glyco_trans_9"/>
</dbReference>
<dbReference type="InterPro" id="IPR051199">
    <property type="entry name" value="LPS_LOS_Heptosyltrfase"/>
</dbReference>
<evidence type="ECO:0000256" key="2">
    <source>
        <dbReference type="ARBA" id="ARBA00022679"/>
    </source>
</evidence>
<gene>
    <name evidence="3" type="primary">rfaF</name>
    <name evidence="3" type="ORF">NCTC9695_02998</name>
</gene>
<reference evidence="3 4" key="1">
    <citation type="submission" date="2018-12" db="EMBL/GenBank/DDBJ databases">
        <authorList>
            <consortium name="Pathogen Informatics"/>
        </authorList>
    </citation>
    <scope>NUCLEOTIDE SEQUENCE [LARGE SCALE GENOMIC DNA]</scope>
    <source>
        <strain evidence="3 4">NCTC9695</strain>
    </source>
</reference>
<evidence type="ECO:0000313" key="4">
    <source>
        <dbReference type="Proteomes" id="UP000275777"/>
    </source>
</evidence>
<dbReference type="EMBL" id="LR134182">
    <property type="protein sequence ID" value="VEB42548.1"/>
    <property type="molecule type" value="Genomic_DNA"/>
</dbReference>
<dbReference type="AlphaFoldDB" id="A0A3S4LJX2"/>